<keyword evidence="2" id="KW-0808">Transferase</keyword>
<dbReference type="SUPFAM" id="SSF53448">
    <property type="entry name" value="Nucleotide-diphospho-sugar transferases"/>
    <property type="match status" value="1"/>
</dbReference>
<gene>
    <name evidence="2" type="ORF">NCTC13354_00621</name>
</gene>
<sequence>MADQELCCEQEESEERVRGIHTQIVIPVHDETRPIRRAAESVLADPLSGVIVIAHNIDPEILDIPEHDRLEVVPLEGAKGMPGATFDAGIAAATAPWVGIMGSDDWYDAGALEAMRERQKADGSDGVIAPLRHQLTDINTLKPLTWRTSKLDAVRDRLFYRTAPLGIYRTEMMQDPHLRFGAVFPAGSDQRVSALMWTSGRNFSYYWNDPAYVVGKDAKTRVTFTPRPLAQTGAPYDNLLEEPGVLAFTERQKHALAVKMARVHVIDLARLRPNLSDWREGDFNWLSRYVKKLRNFDPTFDRPLSRRDAAVVSAAEAGDLPRMLKAVESYGEAGIVSRVLTSSLTGTFFEHDAPLRNAFTGIAARERGRIRAIRG</sequence>
<dbReference type="GO" id="GO:0016740">
    <property type="term" value="F:transferase activity"/>
    <property type="evidence" value="ECO:0007669"/>
    <property type="project" value="UniProtKB-KW"/>
</dbReference>
<dbReference type="CDD" id="cd00761">
    <property type="entry name" value="Glyco_tranf_GTA_type"/>
    <property type="match status" value="1"/>
</dbReference>
<dbReference type="Proteomes" id="UP000269542">
    <property type="component" value="Chromosome"/>
</dbReference>
<organism evidence="2 3">
    <name type="scientific">Trueperella bialowiezensis</name>
    <dbReference type="NCBI Taxonomy" id="312285"/>
    <lineage>
        <taxon>Bacteria</taxon>
        <taxon>Bacillati</taxon>
        <taxon>Actinomycetota</taxon>
        <taxon>Actinomycetes</taxon>
        <taxon>Actinomycetales</taxon>
        <taxon>Actinomycetaceae</taxon>
        <taxon>Trueperella</taxon>
    </lineage>
</organism>
<dbReference type="InterPro" id="IPR001173">
    <property type="entry name" value="Glyco_trans_2-like"/>
</dbReference>
<proteinExistence type="predicted"/>
<reference evidence="2 3" key="1">
    <citation type="submission" date="2018-12" db="EMBL/GenBank/DDBJ databases">
        <authorList>
            <consortium name="Pathogen Informatics"/>
        </authorList>
    </citation>
    <scope>NUCLEOTIDE SEQUENCE [LARGE SCALE GENOMIC DNA]</scope>
    <source>
        <strain evidence="2 3">NCTC13354</strain>
    </source>
</reference>
<name>A0A3S4X555_9ACTO</name>
<dbReference type="KEGG" id="tbw:NCTC13354_00621"/>
<protein>
    <submittedName>
        <fullName evidence="2">Glycosyl transferase family 2</fullName>
    </submittedName>
</protein>
<feature type="domain" description="Glycosyltransferase 2-like" evidence="1">
    <location>
        <begin position="24"/>
        <end position="146"/>
    </location>
</feature>
<dbReference type="AlphaFoldDB" id="A0A3S4X555"/>
<dbReference type="InterPro" id="IPR029044">
    <property type="entry name" value="Nucleotide-diphossugar_trans"/>
</dbReference>
<evidence type="ECO:0000259" key="1">
    <source>
        <dbReference type="Pfam" id="PF00535"/>
    </source>
</evidence>
<keyword evidence="3" id="KW-1185">Reference proteome</keyword>
<dbReference type="Pfam" id="PF00535">
    <property type="entry name" value="Glycos_transf_2"/>
    <property type="match status" value="1"/>
</dbReference>
<dbReference type="Gene3D" id="3.90.550.10">
    <property type="entry name" value="Spore Coat Polysaccharide Biosynthesis Protein SpsA, Chain A"/>
    <property type="match status" value="1"/>
</dbReference>
<accession>A0A3S4X555</accession>
<dbReference type="EMBL" id="LR134476">
    <property type="protein sequence ID" value="VEI12923.1"/>
    <property type="molecule type" value="Genomic_DNA"/>
</dbReference>
<evidence type="ECO:0000313" key="2">
    <source>
        <dbReference type="EMBL" id="VEI12923.1"/>
    </source>
</evidence>
<evidence type="ECO:0000313" key="3">
    <source>
        <dbReference type="Proteomes" id="UP000269542"/>
    </source>
</evidence>